<feature type="transmembrane region" description="Helical" evidence="5">
    <location>
        <begin position="172"/>
        <end position="192"/>
    </location>
</feature>
<dbReference type="PANTHER" id="PTHR32322:SF2">
    <property type="entry name" value="EAMA DOMAIN-CONTAINING PROTEIN"/>
    <property type="match status" value="1"/>
</dbReference>
<evidence type="ECO:0000256" key="2">
    <source>
        <dbReference type="ARBA" id="ARBA00022692"/>
    </source>
</evidence>
<keyword evidence="4 5" id="KW-0472">Membrane</keyword>
<feature type="transmembrane region" description="Helical" evidence="5">
    <location>
        <begin position="116"/>
        <end position="133"/>
    </location>
</feature>
<comment type="subcellular location">
    <subcellularLocation>
        <location evidence="1">Membrane</location>
        <topology evidence="1">Multi-pass membrane protein</topology>
    </subcellularLocation>
</comment>
<reference evidence="7 8" key="1">
    <citation type="submission" date="2013-11" db="EMBL/GenBank/DDBJ databases">
        <title>Comparative genomics of Ignicoccus.</title>
        <authorList>
            <person name="Podar M."/>
        </authorList>
    </citation>
    <scope>NUCLEOTIDE SEQUENCE [LARGE SCALE GENOMIC DNA]</scope>
    <source>
        <strain evidence="7 8">DSM 13165</strain>
    </source>
</reference>
<feature type="transmembrane region" description="Helical" evidence="5">
    <location>
        <begin position="31"/>
        <end position="50"/>
    </location>
</feature>
<evidence type="ECO:0000256" key="4">
    <source>
        <dbReference type="ARBA" id="ARBA00023136"/>
    </source>
</evidence>
<dbReference type="Pfam" id="PF00892">
    <property type="entry name" value="EamA"/>
    <property type="match status" value="2"/>
</dbReference>
<dbReference type="PATRIC" id="fig|940295.4.peg.247"/>
<feature type="transmembrane region" description="Helical" evidence="5">
    <location>
        <begin position="236"/>
        <end position="254"/>
    </location>
</feature>
<gene>
    <name evidence="7" type="ORF">EYM_01280</name>
</gene>
<dbReference type="PANTHER" id="PTHR32322">
    <property type="entry name" value="INNER MEMBRANE TRANSPORTER"/>
    <property type="match status" value="1"/>
</dbReference>
<keyword evidence="8" id="KW-1185">Reference proteome</keyword>
<dbReference type="SUPFAM" id="SSF103481">
    <property type="entry name" value="Multidrug resistance efflux transporter EmrE"/>
    <property type="match status" value="2"/>
</dbReference>
<feature type="transmembrane region" description="Helical" evidence="5">
    <location>
        <begin position="88"/>
        <end position="109"/>
    </location>
</feature>
<evidence type="ECO:0000256" key="1">
    <source>
        <dbReference type="ARBA" id="ARBA00004141"/>
    </source>
</evidence>
<dbReference type="RefSeq" id="WP_075049307.1">
    <property type="nucleotide sequence ID" value="NZ_CP006867.1"/>
</dbReference>
<accession>A0A0U2U7W6</accession>
<proteinExistence type="predicted"/>
<name>A0A0U2U7W6_9CREN</name>
<protein>
    <recommendedName>
        <fullName evidence="6">EamA domain-containing protein</fullName>
    </recommendedName>
</protein>
<dbReference type="InterPro" id="IPR000620">
    <property type="entry name" value="EamA_dom"/>
</dbReference>
<dbReference type="STRING" id="940295.EYM_01280"/>
<keyword evidence="3 5" id="KW-1133">Transmembrane helix</keyword>
<evidence type="ECO:0000256" key="3">
    <source>
        <dbReference type="ARBA" id="ARBA00022989"/>
    </source>
</evidence>
<feature type="domain" description="EamA" evidence="6">
    <location>
        <begin position="142"/>
        <end position="276"/>
    </location>
</feature>
<evidence type="ECO:0000313" key="8">
    <source>
        <dbReference type="Proteomes" id="UP000060778"/>
    </source>
</evidence>
<evidence type="ECO:0000259" key="6">
    <source>
        <dbReference type="Pfam" id="PF00892"/>
    </source>
</evidence>
<dbReference type="Proteomes" id="UP000060778">
    <property type="component" value="Chromosome"/>
</dbReference>
<dbReference type="InterPro" id="IPR037185">
    <property type="entry name" value="EmrE-like"/>
</dbReference>
<organism evidence="7 8">
    <name type="scientific">Ignicoccus islandicus DSM 13165</name>
    <dbReference type="NCBI Taxonomy" id="940295"/>
    <lineage>
        <taxon>Archaea</taxon>
        <taxon>Thermoproteota</taxon>
        <taxon>Thermoprotei</taxon>
        <taxon>Desulfurococcales</taxon>
        <taxon>Desulfurococcaceae</taxon>
        <taxon>Ignicoccus</taxon>
    </lineage>
</organism>
<dbReference type="GeneID" id="30679668"/>
<dbReference type="EMBL" id="CP006867">
    <property type="protein sequence ID" value="ALU12196.1"/>
    <property type="molecule type" value="Genomic_DNA"/>
</dbReference>
<dbReference type="AlphaFoldDB" id="A0A0U2U7W6"/>
<evidence type="ECO:0000256" key="5">
    <source>
        <dbReference type="SAM" id="Phobius"/>
    </source>
</evidence>
<evidence type="ECO:0000313" key="7">
    <source>
        <dbReference type="EMBL" id="ALU12196.1"/>
    </source>
</evidence>
<dbReference type="OrthoDB" id="17861at2157"/>
<feature type="domain" description="EamA" evidence="6">
    <location>
        <begin position="9"/>
        <end position="132"/>
    </location>
</feature>
<dbReference type="InterPro" id="IPR050638">
    <property type="entry name" value="AA-Vitamin_Transporters"/>
</dbReference>
<feature type="transmembrane region" description="Helical" evidence="5">
    <location>
        <begin position="204"/>
        <end position="224"/>
    </location>
</feature>
<dbReference type="KEGG" id="iis:EYM_01280"/>
<dbReference type="GO" id="GO:0016020">
    <property type="term" value="C:membrane"/>
    <property type="evidence" value="ECO:0007669"/>
    <property type="project" value="UniProtKB-SubCell"/>
</dbReference>
<feature type="transmembrane region" description="Helical" evidence="5">
    <location>
        <begin position="62"/>
        <end position="82"/>
    </location>
</feature>
<keyword evidence="2 5" id="KW-0812">Transmembrane</keyword>
<sequence length="289" mass="31269">MLEAAIPLIPQLLWATNFVISKIVVSSGLHPLALTAIRWTIATFLMYLYARLVGMRISLDRSLSFLALTGITGFSALIYLGLMFSKASIVGLTMAFIPIATSILAAIFLKERISKLVAASVVLGSLGGILLSAGNLNGLSWLGVLFGVLASIDWGIYTVWSKKAMVELSPMELLVSISILAQPVNWILALPFLSIEPLLKEEVLLGTLYVSLVPGFVAYFLWLYSVKLIGASRAGVYINALPLFTLIISVLTLGERLDAFEVAGSALIIAALTLVTVDYLNRTYRASRQ</sequence>
<feature type="transmembrane region" description="Helical" evidence="5">
    <location>
        <begin position="260"/>
        <end position="280"/>
    </location>
</feature>
<feature type="transmembrane region" description="Helical" evidence="5">
    <location>
        <begin position="139"/>
        <end position="160"/>
    </location>
</feature>